<feature type="binding site" evidence="3">
    <location>
        <position position="138"/>
    </location>
    <ligand>
        <name>a divalent metal cation</name>
        <dbReference type="ChEBI" id="CHEBI:60240"/>
    </ligand>
</feature>
<dbReference type="InterPro" id="IPR034660">
    <property type="entry name" value="DinB/YfiT-like"/>
</dbReference>
<dbReference type="RefSeq" id="WP_131331061.1">
    <property type="nucleotide sequence ID" value="NZ_CP044016.1"/>
</dbReference>
<evidence type="ECO:0000256" key="1">
    <source>
        <dbReference type="ARBA" id="ARBA00008635"/>
    </source>
</evidence>
<name>A0A5P2G3P6_9BACT</name>
<comment type="similarity">
    <text evidence="1">Belongs to the DinB family.</text>
</comment>
<dbReference type="Proteomes" id="UP000292424">
    <property type="component" value="Chromosome"/>
</dbReference>
<dbReference type="OrthoDB" id="119432at2"/>
<evidence type="ECO:0000313" key="4">
    <source>
        <dbReference type="EMBL" id="QES90105.1"/>
    </source>
</evidence>
<dbReference type="Gene3D" id="1.20.120.450">
    <property type="entry name" value="dinb family like domain"/>
    <property type="match status" value="1"/>
</dbReference>
<feature type="binding site" evidence="3">
    <location>
        <position position="48"/>
    </location>
    <ligand>
        <name>a divalent metal cation</name>
        <dbReference type="ChEBI" id="CHEBI:60240"/>
    </ligand>
</feature>
<dbReference type="KEGG" id="arac:E0W69_016085"/>
<dbReference type="AlphaFoldDB" id="A0A5P2G3P6"/>
<dbReference type="InterPro" id="IPR007837">
    <property type="entry name" value="DinB"/>
</dbReference>
<sequence length="167" mass="19044">MAKLIPILLDELQQEFAITEKFLKLIPDDQYDWKPHAKSMSLKQLSVHIAEIAGWPAMGIQSSEWDFAKSPYTPTPIENNHDLIQLLKKGLNDTIKALNQTKEEDLDHQWQLKYGDKILLSLSKYGFIRHAISQNIHHRAQLGVFLRLLNIPIPGTYGPSADDTNGF</sequence>
<dbReference type="EMBL" id="CP044016">
    <property type="protein sequence ID" value="QES90105.1"/>
    <property type="molecule type" value="Genomic_DNA"/>
</dbReference>
<keyword evidence="5" id="KW-1185">Reference proteome</keyword>
<organism evidence="4 5">
    <name type="scientific">Rhizosphaericola mali</name>
    <dbReference type="NCBI Taxonomy" id="2545455"/>
    <lineage>
        <taxon>Bacteria</taxon>
        <taxon>Pseudomonadati</taxon>
        <taxon>Bacteroidota</taxon>
        <taxon>Chitinophagia</taxon>
        <taxon>Chitinophagales</taxon>
        <taxon>Chitinophagaceae</taxon>
        <taxon>Rhizosphaericola</taxon>
    </lineage>
</organism>
<dbReference type="Pfam" id="PF05163">
    <property type="entry name" value="DinB"/>
    <property type="match status" value="1"/>
</dbReference>
<evidence type="ECO:0000313" key="5">
    <source>
        <dbReference type="Proteomes" id="UP000292424"/>
    </source>
</evidence>
<evidence type="ECO:0000256" key="3">
    <source>
        <dbReference type="PIRSR" id="PIRSR607837-1"/>
    </source>
</evidence>
<proteinExistence type="inferred from homology"/>
<keyword evidence="2 3" id="KW-0479">Metal-binding</keyword>
<evidence type="ECO:0000256" key="2">
    <source>
        <dbReference type="ARBA" id="ARBA00022723"/>
    </source>
</evidence>
<accession>A0A5P2G3P6</accession>
<reference evidence="4 5" key="1">
    <citation type="submission" date="2019-09" db="EMBL/GenBank/DDBJ databases">
        <title>Complete genome sequence of Arachidicoccus sp. B3-10 isolated from apple orchard soil.</title>
        <authorList>
            <person name="Kim H.S."/>
            <person name="Han K.-I."/>
            <person name="Suh M.K."/>
            <person name="Lee K.C."/>
            <person name="Eom M.K."/>
            <person name="Kim J.-S."/>
            <person name="Kang S.W."/>
            <person name="Sin Y."/>
            <person name="Lee J.-S."/>
        </authorList>
    </citation>
    <scope>NUCLEOTIDE SEQUENCE [LARGE SCALE GENOMIC DNA]</scope>
    <source>
        <strain evidence="4 5">B3-10</strain>
    </source>
</reference>
<protein>
    <submittedName>
        <fullName evidence="4">DinB family protein</fullName>
    </submittedName>
</protein>
<dbReference type="GO" id="GO:0046872">
    <property type="term" value="F:metal ion binding"/>
    <property type="evidence" value="ECO:0007669"/>
    <property type="project" value="UniProtKB-KW"/>
</dbReference>
<gene>
    <name evidence="4" type="ORF">E0W69_016085</name>
</gene>
<dbReference type="SUPFAM" id="SSF109854">
    <property type="entry name" value="DinB/YfiT-like putative metalloenzymes"/>
    <property type="match status" value="1"/>
</dbReference>